<gene>
    <name evidence="1" type="ORF">NYG85_02535</name>
</gene>
<reference evidence="1" key="2">
    <citation type="journal article" date="2023" name="Microorganisms">
        <title>Isolation and Genomic Characteristics of Cat-Borne Campylobacter felis sp. nov. and Sheep-Borne Campylobacter ovis sp. nov.</title>
        <authorList>
            <person name="Wang H."/>
            <person name="Li Y."/>
            <person name="Gu Y."/>
            <person name="Zhou G."/>
            <person name="Chen X."/>
            <person name="Zhang X."/>
            <person name="Shao Z."/>
            <person name="Zhang J."/>
            <person name="Zhang M."/>
        </authorList>
    </citation>
    <scope>NUCLEOTIDE SEQUENCE</scope>
    <source>
        <strain evidence="1">PS10</strain>
    </source>
</reference>
<organism evidence="1 2">
    <name type="scientific">Campylobacter gastrosuis</name>
    <dbReference type="NCBI Taxonomy" id="2974576"/>
    <lineage>
        <taxon>Bacteria</taxon>
        <taxon>Pseudomonadati</taxon>
        <taxon>Campylobacterota</taxon>
        <taxon>Epsilonproteobacteria</taxon>
        <taxon>Campylobacterales</taxon>
        <taxon>Campylobacteraceae</taxon>
        <taxon>Campylobacter</taxon>
    </lineage>
</organism>
<evidence type="ECO:0000313" key="1">
    <source>
        <dbReference type="EMBL" id="MDL0088254.1"/>
    </source>
</evidence>
<evidence type="ECO:0000313" key="2">
    <source>
        <dbReference type="Proteomes" id="UP001173801"/>
    </source>
</evidence>
<sequence>MTCLICQNGTLKTSDTKVFCTSCEFEISRNIQNFNRTLSDRDIKDLLSYKPLKDNLGNILLFSKENKNFINLILPPKI</sequence>
<dbReference type="Proteomes" id="UP001173801">
    <property type="component" value="Unassembled WGS sequence"/>
</dbReference>
<keyword evidence="2" id="KW-1185">Reference proteome</keyword>
<comment type="caution">
    <text evidence="1">The sequence shown here is derived from an EMBL/GenBank/DDBJ whole genome shotgun (WGS) entry which is preliminary data.</text>
</comment>
<reference evidence="1" key="1">
    <citation type="submission" date="2022-08" db="EMBL/GenBank/DDBJ databases">
        <authorList>
            <person name="Wang H."/>
        </authorList>
    </citation>
    <scope>NUCLEOTIDE SEQUENCE</scope>
    <source>
        <strain evidence="1">PS10</strain>
    </source>
</reference>
<accession>A0ABT7HMY9</accession>
<dbReference type="RefSeq" id="WP_284936906.1">
    <property type="nucleotide sequence ID" value="NZ_JANURM010000002.1"/>
</dbReference>
<proteinExistence type="predicted"/>
<name>A0ABT7HMY9_9BACT</name>
<protein>
    <submittedName>
        <fullName evidence="1">Uncharacterized protein</fullName>
    </submittedName>
</protein>
<dbReference type="EMBL" id="JANURM010000002">
    <property type="protein sequence ID" value="MDL0088254.1"/>
    <property type="molecule type" value="Genomic_DNA"/>
</dbReference>